<accession>A0A0R3M519</accession>
<evidence type="ECO:0000256" key="7">
    <source>
        <dbReference type="ARBA" id="ARBA00023136"/>
    </source>
</evidence>
<dbReference type="GO" id="GO:0005524">
    <property type="term" value="F:ATP binding"/>
    <property type="evidence" value="ECO:0007669"/>
    <property type="project" value="UniProtKB-KW"/>
</dbReference>
<gene>
    <name evidence="12" type="ORF">CQ14_03515</name>
</gene>
<evidence type="ECO:0000313" key="12">
    <source>
        <dbReference type="EMBL" id="KRR15394.1"/>
    </source>
</evidence>
<proteinExistence type="inferred from homology"/>
<dbReference type="OrthoDB" id="9808328at2"/>
<comment type="function">
    <text evidence="8">Involved in beta-(1--&gt;2)glucan export. Transmembrane domains (TMD) form a pore in the inner membrane and the ATP-binding domain (NBD) is responsible for energy generation.</text>
</comment>
<dbReference type="NCBIfam" id="TIGR01842">
    <property type="entry name" value="type_I_sec_PrtD"/>
    <property type="match status" value="1"/>
</dbReference>
<evidence type="ECO:0000259" key="10">
    <source>
        <dbReference type="PROSITE" id="PS50893"/>
    </source>
</evidence>
<comment type="similarity">
    <text evidence="2">Belongs to the ABC transporter superfamily.</text>
</comment>
<evidence type="ECO:0000256" key="1">
    <source>
        <dbReference type="ARBA" id="ARBA00004651"/>
    </source>
</evidence>
<feature type="domain" description="ABC transporter" evidence="10">
    <location>
        <begin position="329"/>
        <end position="566"/>
    </location>
</feature>
<evidence type="ECO:0000256" key="2">
    <source>
        <dbReference type="ARBA" id="ARBA00005417"/>
    </source>
</evidence>
<protein>
    <submittedName>
        <fullName evidence="12">Type I secretion protein</fullName>
    </submittedName>
</protein>
<dbReference type="InterPro" id="IPR039421">
    <property type="entry name" value="Type_1_exporter"/>
</dbReference>
<feature type="transmembrane region" description="Helical" evidence="9">
    <location>
        <begin position="20"/>
        <end position="41"/>
    </location>
</feature>
<reference evidence="12 13" key="1">
    <citation type="submission" date="2014-03" db="EMBL/GenBank/DDBJ databases">
        <title>Bradyrhizobium valentinum sp. nov., isolated from effective nodules of Lupinus mariae-josephae, a lupine endemic of basic-lime soils in Eastern Spain.</title>
        <authorList>
            <person name="Duran D."/>
            <person name="Rey L."/>
            <person name="Navarro A."/>
            <person name="Busquets A."/>
            <person name="Imperial J."/>
            <person name="Ruiz-Argueso T."/>
        </authorList>
    </citation>
    <scope>NUCLEOTIDE SEQUENCE [LARGE SCALE GENOMIC DNA]</scope>
    <source>
        <strain evidence="12 13">CCBAU 23086</strain>
    </source>
</reference>
<comment type="caution">
    <text evidence="12">The sequence shown here is derived from an EMBL/GenBank/DDBJ whole genome shotgun (WGS) entry which is preliminary data.</text>
</comment>
<dbReference type="GO" id="GO:0030253">
    <property type="term" value="P:protein secretion by the type I secretion system"/>
    <property type="evidence" value="ECO:0007669"/>
    <property type="project" value="InterPro"/>
</dbReference>
<evidence type="ECO:0000313" key="13">
    <source>
        <dbReference type="Proteomes" id="UP000051660"/>
    </source>
</evidence>
<dbReference type="InterPro" id="IPR036640">
    <property type="entry name" value="ABC1_TM_sf"/>
</dbReference>
<dbReference type="EMBL" id="LLYB01000134">
    <property type="protein sequence ID" value="KRR15394.1"/>
    <property type="molecule type" value="Genomic_DNA"/>
</dbReference>
<dbReference type="GO" id="GO:0030256">
    <property type="term" value="C:type I protein secretion system complex"/>
    <property type="evidence" value="ECO:0007669"/>
    <property type="project" value="InterPro"/>
</dbReference>
<dbReference type="InterPro" id="IPR017871">
    <property type="entry name" value="ABC_transporter-like_CS"/>
</dbReference>
<feature type="transmembrane region" description="Helical" evidence="9">
    <location>
        <begin position="143"/>
        <end position="172"/>
    </location>
</feature>
<dbReference type="PROSITE" id="PS00211">
    <property type="entry name" value="ABC_TRANSPORTER_1"/>
    <property type="match status" value="1"/>
</dbReference>
<keyword evidence="6 9" id="KW-1133">Transmembrane helix</keyword>
<dbReference type="PROSITE" id="PS50929">
    <property type="entry name" value="ABC_TM1F"/>
    <property type="match status" value="1"/>
</dbReference>
<dbReference type="Proteomes" id="UP000051660">
    <property type="component" value="Unassembled WGS sequence"/>
</dbReference>
<dbReference type="GO" id="GO:0034040">
    <property type="term" value="F:ATPase-coupled lipid transmembrane transporter activity"/>
    <property type="evidence" value="ECO:0007669"/>
    <property type="project" value="TreeGrafter"/>
</dbReference>
<evidence type="ECO:0000256" key="9">
    <source>
        <dbReference type="SAM" id="Phobius"/>
    </source>
</evidence>
<dbReference type="InterPro" id="IPR010128">
    <property type="entry name" value="ATPase_T1SS_PrtD-like"/>
</dbReference>
<evidence type="ECO:0000256" key="8">
    <source>
        <dbReference type="ARBA" id="ARBA00024722"/>
    </source>
</evidence>
<dbReference type="GO" id="GO:0016887">
    <property type="term" value="F:ATP hydrolysis activity"/>
    <property type="evidence" value="ECO:0007669"/>
    <property type="project" value="InterPro"/>
</dbReference>
<feature type="transmembrane region" description="Helical" evidence="9">
    <location>
        <begin position="53"/>
        <end position="73"/>
    </location>
</feature>
<dbReference type="PANTHER" id="PTHR24221">
    <property type="entry name" value="ATP-BINDING CASSETTE SUB-FAMILY B"/>
    <property type="match status" value="1"/>
</dbReference>
<evidence type="ECO:0000256" key="6">
    <source>
        <dbReference type="ARBA" id="ARBA00022989"/>
    </source>
</evidence>
<dbReference type="Gene3D" id="3.40.50.300">
    <property type="entry name" value="P-loop containing nucleotide triphosphate hydrolases"/>
    <property type="match status" value="1"/>
</dbReference>
<comment type="subcellular location">
    <subcellularLocation>
        <location evidence="1">Cell membrane</location>
        <topology evidence="1">Multi-pass membrane protein</topology>
    </subcellularLocation>
</comment>
<dbReference type="InterPro" id="IPR003439">
    <property type="entry name" value="ABC_transporter-like_ATP-bd"/>
</dbReference>
<feature type="domain" description="ABC transmembrane type-1" evidence="11">
    <location>
        <begin position="22"/>
        <end position="293"/>
    </location>
</feature>
<dbReference type="GO" id="GO:0140359">
    <property type="term" value="F:ABC-type transporter activity"/>
    <property type="evidence" value="ECO:0007669"/>
    <property type="project" value="InterPro"/>
</dbReference>
<dbReference type="InterPro" id="IPR011527">
    <property type="entry name" value="ABC1_TM_dom"/>
</dbReference>
<dbReference type="GO" id="GO:0005886">
    <property type="term" value="C:plasma membrane"/>
    <property type="evidence" value="ECO:0007669"/>
    <property type="project" value="UniProtKB-SubCell"/>
</dbReference>
<dbReference type="PROSITE" id="PS50893">
    <property type="entry name" value="ABC_TRANSPORTER_2"/>
    <property type="match status" value="1"/>
</dbReference>
<dbReference type="SMART" id="SM00382">
    <property type="entry name" value="AAA"/>
    <property type="match status" value="1"/>
</dbReference>
<evidence type="ECO:0000256" key="4">
    <source>
        <dbReference type="ARBA" id="ARBA00022741"/>
    </source>
</evidence>
<keyword evidence="5" id="KW-0067">ATP-binding</keyword>
<dbReference type="PANTHER" id="PTHR24221:SF248">
    <property type="entry name" value="ABC TRANSPORTER TRANSMEMBRANE REGION"/>
    <property type="match status" value="1"/>
</dbReference>
<dbReference type="InterPro" id="IPR003593">
    <property type="entry name" value="AAA+_ATPase"/>
</dbReference>
<name>A0A0R3M519_9BRAD</name>
<dbReference type="Pfam" id="PF00664">
    <property type="entry name" value="ABC_membrane"/>
    <property type="match status" value="1"/>
</dbReference>
<dbReference type="SUPFAM" id="SSF52540">
    <property type="entry name" value="P-loop containing nucleoside triphosphate hydrolases"/>
    <property type="match status" value="1"/>
</dbReference>
<dbReference type="AlphaFoldDB" id="A0A0R3M519"/>
<evidence type="ECO:0000259" key="11">
    <source>
        <dbReference type="PROSITE" id="PS50929"/>
    </source>
</evidence>
<dbReference type="InterPro" id="IPR027417">
    <property type="entry name" value="P-loop_NTPase"/>
</dbReference>
<sequence length="579" mass="61751">MHLPRQSNAGLKLNLRVAVWSAAVFSGMANLLGLTGPIFMLEIYDRVIPSRSIPTLIALFALAAGLYAFSGFFDVLRFRVMARVASSVDASLSARVFAIIAGAPLKGQVEGDALRPARDLDQVRGFLSSQGPSALFDLPWMPLYAAVCFLLHPLVGWLVVAGTVILAGLTVVTDIRTRRLLKQANAAQAARNRFAEAVNRDAEAFAAMGLTSRASVRWGQAHREYTELQRVAGDIGGTLSGVSKAFRYLLQSAALGLGAYLVINDDMSAGMIVAGSIIAARALAPAEHVIGNWRGMLVARDAWNRLNELMAHFPVERVRTAIPPPSRSLAVEGVYIAPPSDPRRLTVQNATFALKAGSVLGVLGPSGSGKSSLIRGIVGIWPLIRGSVRLDNATLDQWTADERGRFVGYMPQAVELFPGTIADNISRLDPFADDDKIVAAAQAAGVHDLIVQLIDGYETRVGERGLGLSAGQRQRIALARALYGDPFLVVLDEPNSNLDTEGERALTQAIKAVRSRGGIVIVVAHRAGILASLDFVLAMEAGMVRSFGPRDAILKQGQRGTAVPPLKVIEGEAVAHEAG</sequence>
<dbReference type="RefSeq" id="WP_057863197.1">
    <property type="nucleotide sequence ID" value="NZ_LLYB01000134.1"/>
</dbReference>
<organism evidence="12 13">
    <name type="scientific">Bradyrhizobium lablabi</name>
    <dbReference type="NCBI Taxonomy" id="722472"/>
    <lineage>
        <taxon>Bacteria</taxon>
        <taxon>Pseudomonadati</taxon>
        <taxon>Pseudomonadota</taxon>
        <taxon>Alphaproteobacteria</taxon>
        <taxon>Hyphomicrobiales</taxon>
        <taxon>Nitrobacteraceae</taxon>
        <taxon>Bradyrhizobium</taxon>
    </lineage>
</organism>
<dbReference type="SUPFAM" id="SSF90123">
    <property type="entry name" value="ABC transporter transmembrane region"/>
    <property type="match status" value="1"/>
</dbReference>
<evidence type="ECO:0000256" key="3">
    <source>
        <dbReference type="ARBA" id="ARBA00022692"/>
    </source>
</evidence>
<keyword evidence="7 9" id="KW-0472">Membrane</keyword>
<dbReference type="Gene3D" id="1.20.1560.10">
    <property type="entry name" value="ABC transporter type 1, transmembrane domain"/>
    <property type="match status" value="1"/>
</dbReference>
<keyword evidence="4" id="KW-0547">Nucleotide-binding</keyword>
<keyword evidence="3 9" id="KW-0812">Transmembrane</keyword>
<evidence type="ECO:0000256" key="5">
    <source>
        <dbReference type="ARBA" id="ARBA00022840"/>
    </source>
</evidence>
<dbReference type="Pfam" id="PF00005">
    <property type="entry name" value="ABC_tran"/>
    <property type="match status" value="1"/>
</dbReference>